<comment type="caution">
    <text evidence="1">The sequence shown here is derived from an EMBL/GenBank/DDBJ whole genome shotgun (WGS) entry which is preliminary data.</text>
</comment>
<gene>
    <name evidence="1" type="ORF">VNO77_03781</name>
</gene>
<sequence length="301" mass="33875">MEWTSGYGRSIYMDLLLIKEGCLVRIAYYDQHANLTNWKGPAGGSCIPFRCTLPFCMGWFSHRDAQLAWTNNRWNPITGCMMEPPRQSFLQIYLLEISGDFEAIVDDYFSKRVAEPPLGFMVGQGRFVANDRVEEEVTNGSMVGRVEAGDDRVMIGKVRAGRTGITPVAAPVPFWIKRRASGRYWSNGRVTMRLPRDFQSFSASKLLVFQEMAARFGKASISQSDLNLRSLVTRLIERAKLERDGQWHVFASCICARSGATMHDVDSGGGDCYYLLNLPLEHSKYWSAYASSGLDVNVAFD</sequence>
<evidence type="ECO:0000313" key="1">
    <source>
        <dbReference type="EMBL" id="KAK7361705.1"/>
    </source>
</evidence>
<reference evidence="1 2" key="1">
    <citation type="submission" date="2024-01" db="EMBL/GenBank/DDBJ databases">
        <title>The genomes of 5 underutilized Papilionoideae crops provide insights into root nodulation and disease resistanc.</title>
        <authorList>
            <person name="Jiang F."/>
        </authorList>
    </citation>
    <scope>NUCLEOTIDE SEQUENCE [LARGE SCALE GENOMIC DNA]</scope>
    <source>
        <strain evidence="1">LVBAO_FW01</strain>
        <tissue evidence="1">Leaves</tissue>
    </source>
</reference>
<proteinExistence type="predicted"/>
<dbReference type="AlphaFoldDB" id="A0AAN9MVB1"/>
<accession>A0AAN9MVB1</accession>
<dbReference type="EMBL" id="JAYMYQ010000001">
    <property type="protein sequence ID" value="KAK7361705.1"/>
    <property type="molecule type" value="Genomic_DNA"/>
</dbReference>
<evidence type="ECO:0000313" key="2">
    <source>
        <dbReference type="Proteomes" id="UP001367508"/>
    </source>
</evidence>
<protein>
    <submittedName>
        <fullName evidence="1">Uncharacterized protein</fullName>
    </submittedName>
</protein>
<dbReference type="Proteomes" id="UP001367508">
    <property type="component" value="Unassembled WGS sequence"/>
</dbReference>
<keyword evidence="2" id="KW-1185">Reference proteome</keyword>
<organism evidence="1 2">
    <name type="scientific">Canavalia gladiata</name>
    <name type="common">Sword bean</name>
    <name type="synonym">Dolichos gladiatus</name>
    <dbReference type="NCBI Taxonomy" id="3824"/>
    <lineage>
        <taxon>Eukaryota</taxon>
        <taxon>Viridiplantae</taxon>
        <taxon>Streptophyta</taxon>
        <taxon>Embryophyta</taxon>
        <taxon>Tracheophyta</taxon>
        <taxon>Spermatophyta</taxon>
        <taxon>Magnoliopsida</taxon>
        <taxon>eudicotyledons</taxon>
        <taxon>Gunneridae</taxon>
        <taxon>Pentapetalae</taxon>
        <taxon>rosids</taxon>
        <taxon>fabids</taxon>
        <taxon>Fabales</taxon>
        <taxon>Fabaceae</taxon>
        <taxon>Papilionoideae</taxon>
        <taxon>50 kb inversion clade</taxon>
        <taxon>NPAAA clade</taxon>
        <taxon>indigoferoid/millettioid clade</taxon>
        <taxon>Phaseoleae</taxon>
        <taxon>Canavalia</taxon>
    </lineage>
</organism>
<name>A0AAN9MVB1_CANGL</name>